<dbReference type="InterPro" id="IPR015422">
    <property type="entry name" value="PyrdxlP-dep_Trfase_small"/>
</dbReference>
<name>A0A0C2CS09_9BACT</name>
<evidence type="ECO:0000256" key="3">
    <source>
        <dbReference type="PIRSR" id="PIRSR000390-2"/>
    </source>
</evidence>
<sequence>MADDILPYGRQWIDEDDIAAVVEALRGAYLTTGPTVARFEAALAEALGAAHVVAVCNGTAALHAACAVAGLGPGDEVLVPALTFLATANCARYVGAEPVFVDVDPRSGLIDVEHAASLVGPKTRAIIPVHLNGRPVDLPAIRALADRHDLVVIEDAAHALGAQTADSTIGDCRYSDMAIFSFHPVKHVTTGEGGAITTAKPKLAAALEVFRSHGMVRDPALLRHASPGPWYYEQHTLGYNYRITDLQCALGLSQLTKLDRFVARRRELAARYDQLLTTVSGVEPVAVGTAGTRSAYHLYAVHVDFAAIGQPRAQVVAALRELGILTQVHYIPVPTQPYYTDRGADPLGYPGATAYYEGILSLPLFPAMRDEDVDRVVAALTQVLG</sequence>
<dbReference type="PANTHER" id="PTHR30244:SF34">
    <property type="entry name" value="DTDP-4-AMINO-4,6-DIDEOXYGALACTOSE TRANSAMINASE"/>
    <property type="match status" value="1"/>
</dbReference>
<keyword evidence="5" id="KW-0032">Aminotransferase</keyword>
<dbReference type="Gene3D" id="3.40.640.10">
    <property type="entry name" value="Type I PLP-dependent aspartate aminotransferase-like (Major domain)"/>
    <property type="match status" value="1"/>
</dbReference>
<accession>A0A0C2CS09</accession>
<evidence type="ECO:0000256" key="4">
    <source>
        <dbReference type="RuleBase" id="RU004508"/>
    </source>
</evidence>
<dbReference type="GO" id="GO:0000271">
    <property type="term" value="P:polysaccharide biosynthetic process"/>
    <property type="evidence" value="ECO:0007669"/>
    <property type="project" value="TreeGrafter"/>
</dbReference>
<dbReference type="GO" id="GO:0030170">
    <property type="term" value="F:pyridoxal phosphate binding"/>
    <property type="evidence" value="ECO:0007669"/>
    <property type="project" value="TreeGrafter"/>
</dbReference>
<dbReference type="InterPro" id="IPR015421">
    <property type="entry name" value="PyrdxlP-dep_Trfase_major"/>
</dbReference>
<keyword evidence="5" id="KW-0808">Transferase</keyword>
<dbReference type="Pfam" id="PF01041">
    <property type="entry name" value="DegT_DnrJ_EryC1"/>
    <property type="match status" value="1"/>
</dbReference>
<dbReference type="GO" id="GO:0008483">
    <property type="term" value="F:transaminase activity"/>
    <property type="evidence" value="ECO:0007669"/>
    <property type="project" value="UniProtKB-KW"/>
</dbReference>
<dbReference type="PIRSF" id="PIRSF000390">
    <property type="entry name" value="PLP_StrS"/>
    <property type="match status" value="1"/>
</dbReference>
<dbReference type="InterPro" id="IPR015424">
    <property type="entry name" value="PyrdxlP-dep_Trfase"/>
</dbReference>
<dbReference type="CDD" id="cd00616">
    <property type="entry name" value="AHBA_syn"/>
    <property type="match status" value="1"/>
</dbReference>
<dbReference type="Proteomes" id="UP000031599">
    <property type="component" value="Unassembled WGS sequence"/>
</dbReference>
<feature type="modified residue" description="N6-(pyridoxal phosphate)lysine" evidence="3">
    <location>
        <position position="186"/>
    </location>
</feature>
<organism evidence="5 6">
    <name type="scientific">Enhygromyxa salina</name>
    <dbReference type="NCBI Taxonomy" id="215803"/>
    <lineage>
        <taxon>Bacteria</taxon>
        <taxon>Pseudomonadati</taxon>
        <taxon>Myxococcota</taxon>
        <taxon>Polyangia</taxon>
        <taxon>Nannocystales</taxon>
        <taxon>Nannocystaceae</taxon>
        <taxon>Enhygromyxa</taxon>
    </lineage>
</organism>
<dbReference type="SUPFAM" id="SSF53383">
    <property type="entry name" value="PLP-dependent transferases"/>
    <property type="match status" value="1"/>
</dbReference>
<keyword evidence="3 4" id="KW-0663">Pyridoxal phosphate</keyword>
<evidence type="ECO:0000256" key="1">
    <source>
        <dbReference type="ARBA" id="ARBA00037999"/>
    </source>
</evidence>
<dbReference type="NCBIfam" id="TIGR03588">
    <property type="entry name" value="PseC"/>
    <property type="match status" value="1"/>
</dbReference>
<dbReference type="InterPro" id="IPR020026">
    <property type="entry name" value="PseC"/>
</dbReference>
<dbReference type="AlphaFoldDB" id="A0A0C2CS09"/>
<gene>
    <name evidence="5" type="ORF">DB30_07387</name>
</gene>
<comment type="similarity">
    <text evidence="1 4">Belongs to the DegT/DnrJ/EryC1 family.</text>
</comment>
<evidence type="ECO:0000313" key="6">
    <source>
        <dbReference type="Proteomes" id="UP000031599"/>
    </source>
</evidence>
<proteinExistence type="inferred from homology"/>
<evidence type="ECO:0000313" key="5">
    <source>
        <dbReference type="EMBL" id="KIG13971.1"/>
    </source>
</evidence>
<dbReference type="Gene3D" id="3.90.1150.10">
    <property type="entry name" value="Aspartate Aminotransferase, domain 1"/>
    <property type="match status" value="1"/>
</dbReference>
<protein>
    <submittedName>
        <fullName evidence="5">Bacillosamine/Legionaminic acid biosynthesis aminotransferase PglE</fullName>
    </submittedName>
</protein>
<reference evidence="5 6" key="1">
    <citation type="submission" date="2014-12" db="EMBL/GenBank/DDBJ databases">
        <title>Genome assembly of Enhygromyxa salina DSM 15201.</title>
        <authorList>
            <person name="Sharma G."/>
            <person name="Subramanian S."/>
        </authorList>
    </citation>
    <scope>NUCLEOTIDE SEQUENCE [LARGE SCALE GENOMIC DNA]</scope>
    <source>
        <strain evidence="5 6">DSM 15201</strain>
    </source>
</reference>
<dbReference type="EMBL" id="JMCC02000083">
    <property type="protein sequence ID" value="KIG13971.1"/>
    <property type="molecule type" value="Genomic_DNA"/>
</dbReference>
<dbReference type="InterPro" id="IPR000653">
    <property type="entry name" value="DegT/StrS_aminotransferase"/>
</dbReference>
<evidence type="ECO:0000256" key="2">
    <source>
        <dbReference type="PIRSR" id="PIRSR000390-1"/>
    </source>
</evidence>
<dbReference type="RefSeq" id="WP_052554636.1">
    <property type="nucleotide sequence ID" value="NZ_JMCC02000083.1"/>
</dbReference>
<comment type="caution">
    <text evidence="5">The sequence shown here is derived from an EMBL/GenBank/DDBJ whole genome shotgun (WGS) entry which is preliminary data.</text>
</comment>
<feature type="active site" description="Proton acceptor" evidence="2">
    <location>
        <position position="186"/>
    </location>
</feature>
<dbReference type="PANTHER" id="PTHR30244">
    <property type="entry name" value="TRANSAMINASE"/>
    <property type="match status" value="1"/>
</dbReference>